<comment type="caution">
    <text evidence="1">The sequence shown here is derived from an EMBL/GenBank/DDBJ whole genome shotgun (WGS) entry which is preliminary data.</text>
</comment>
<reference evidence="1 2" key="1">
    <citation type="submission" date="2018-11" db="EMBL/GenBank/DDBJ databases">
        <title>Whole genome sequencing of Pantoea sp. RIT388.</title>
        <authorList>
            <person name="Gan H.M."/>
            <person name="Hudson A.O."/>
        </authorList>
    </citation>
    <scope>NUCLEOTIDE SEQUENCE [LARGE SCALE GENOMIC DNA]</scope>
    <source>
        <strain evidence="1 2">RIT388</strain>
    </source>
</reference>
<gene>
    <name evidence="1" type="ORF">BBB56_13625</name>
</gene>
<evidence type="ECO:0008006" key="3">
    <source>
        <dbReference type="Google" id="ProtNLM"/>
    </source>
</evidence>
<evidence type="ECO:0000313" key="1">
    <source>
        <dbReference type="EMBL" id="RPD99192.1"/>
    </source>
</evidence>
<keyword evidence="2" id="KW-1185">Reference proteome</keyword>
<proteinExistence type="predicted"/>
<protein>
    <recommendedName>
        <fullName evidence="3">Tum protein</fullName>
    </recommendedName>
</protein>
<dbReference type="AlphaFoldDB" id="A0A3N4NS41"/>
<organism evidence="1 2">
    <name type="scientific">Candidatus Pantoea deserta</name>
    <dbReference type="NCBI Taxonomy" id="1869313"/>
    <lineage>
        <taxon>Bacteria</taxon>
        <taxon>Pseudomonadati</taxon>
        <taxon>Pseudomonadota</taxon>
        <taxon>Gammaproteobacteria</taxon>
        <taxon>Enterobacterales</taxon>
        <taxon>Erwiniaceae</taxon>
        <taxon>Pantoea</taxon>
    </lineage>
</organism>
<dbReference type="Proteomes" id="UP000281332">
    <property type="component" value="Unassembled WGS sequence"/>
</dbReference>
<dbReference type="OrthoDB" id="7065270at2"/>
<name>A0A3N4NS41_9GAMM</name>
<dbReference type="EMBL" id="RMVG01000010">
    <property type="protein sequence ID" value="RPD99192.1"/>
    <property type="molecule type" value="Genomic_DNA"/>
</dbReference>
<accession>A0A3N4NS41</accession>
<evidence type="ECO:0000313" key="2">
    <source>
        <dbReference type="Proteomes" id="UP000281332"/>
    </source>
</evidence>
<dbReference type="RefSeq" id="WP_123801474.1">
    <property type="nucleotide sequence ID" value="NZ_RMVG01000010.1"/>
</dbReference>
<sequence>MDSDLQEQVMLERVELIARLTTEGVCRERDREVALALIAEIAGDRMIKNKEFAVSFSAIPTNK</sequence>